<dbReference type="Gene3D" id="3.60.10.10">
    <property type="entry name" value="Endonuclease/exonuclease/phosphatase"/>
    <property type="match status" value="1"/>
</dbReference>
<dbReference type="Proteomes" id="UP001235939">
    <property type="component" value="Chromosome 05"/>
</dbReference>
<proteinExistence type="predicted"/>
<gene>
    <name evidence="1" type="ORF">LAZ67_5003024</name>
</gene>
<sequence>MKATRSEKGHKCLLPILLFKCGKPLTITRGDRSGEYTFISTRVSSVVDYCIVSCGLLGYVHDLYVEELPYSDHLPFTIKMKYVLGRKQVMNLSSISKKETLFAENLGRAYGSWNNSIENIINNMVKQIKNAMLKTVMKIETKTDYPKLNPWFDHDFYTAKKNMKTTLAKYAKSNKDLDRLEYVKTRNKYTSIINIKRKYFCKIQEKINNIYDSTIFWKTIATFRKRNC</sequence>
<name>A0ABY6KKF5_9ARAC</name>
<organism evidence="1 2">
    <name type="scientific">Cordylochernes scorpioides</name>
    <dbReference type="NCBI Taxonomy" id="51811"/>
    <lineage>
        <taxon>Eukaryota</taxon>
        <taxon>Metazoa</taxon>
        <taxon>Ecdysozoa</taxon>
        <taxon>Arthropoda</taxon>
        <taxon>Chelicerata</taxon>
        <taxon>Arachnida</taxon>
        <taxon>Pseudoscorpiones</taxon>
        <taxon>Cheliferoidea</taxon>
        <taxon>Chernetidae</taxon>
        <taxon>Cordylochernes</taxon>
    </lineage>
</organism>
<accession>A0ABY6KKF5</accession>
<evidence type="ECO:0000313" key="2">
    <source>
        <dbReference type="Proteomes" id="UP001235939"/>
    </source>
</evidence>
<protein>
    <submittedName>
        <fullName evidence="1">Uncharacterized protein</fullName>
    </submittedName>
</protein>
<dbReference type="InterPro" id="IPR036691">
    <property type="entry name" value="Endo/exonu/phosph_ase_sf"/>
</dbReference>
<keyword evidence="2" id="KW-1185">Reference proteome</keyword>
<dbReference type="SUPFAM" id="SSF56219">
    <property type="entry name" value="DNase I-like"/>
    <property type="match status" value="1"/>
</dbReference>
<dbReference type="EMBL" id="CP092867">
    <property type="protein sequence ID" value="UYV68090.1"/>
    <property type="molecule type" value="Genomic_DNA"/>
</dbReference>
<reference evidence="1 2" key="1">
    <citation type="submission" date="2022-01" db="EMBL/GenBank/DDBJ databases">
        <title>A chromosomal length assembly of Cordylochernes scorpioides.</title>
        <authorList>
            <person name="Zeh D."/>
            <person name="Zeh J."/>
        </authorList>
    </citation>
    <scope>NUCLEOTIDE SEQUENCE [LARGE SCALE GENOMIC DNA]</scope>
    <source>
        <strain evidence="1">IN4F17</strain>
        <tissue evidence="1">Whole Body</tissue>
    </source>
</reference>
<evidence type="ECO:0000313" key="1">
    <source>
        <dbReference type="EMBL" id="UYV68090.1"/>
    </source>
</evidence>